<dbReference type="GO" id="GO:0016020">
    <property type="term" value="C:membrane"/>
    <property type="evidence" value="ECO:0007669"/>
    <property type="project" value="UniProtKB-SubCell"/>
</dbReference>
<evidence type="ECO:0000313" key="7">
    <source>
        <dbReference type="EMBL" id="GGB34978.1"/>
    </source>
</evidence>
<sequence length="384" mass="39789">MRSSPTIDRDDLVLHTRHRVNALHHAVRPSTWLDALRLNAADTSTAAALRVGVAVAVVLVIGGLAGQYSVAGIASLGAIVSAFCRPDPYRVRMPRLVFVAVMLWTSVAVGGLLAVLHAPIAVQIVVMALLGGVGALVVAALHLVGPGAVVMVFAANAALGSVADWRGLVTAMVSVMIGTAVGFVAAIAPWIWVQVARAFGRDVTLVEPAAGVAYDSIARSLVRVTDRRHLELAGRVVVASALAAGVAVALGLQHPMWAAMGALAALVGVQYHNSVRRGVQRLLGNVGGAAIAAVLLMIPLGFWWSVVFVVIFQTIAEIMAPRNYGITSLVVTPMALLMTALGAGLSSGVALTRVFDTFVGVVIGIVIAAVTITRDDRVGDPSRS</sequence>
<feature type="transmembrane region" description="Helical" evidence="5">
    <location>
        <begin position="124"/>
        <end position="155"/>
    </location>
</feature>
<evidence type="ECO:0000259" key="6">
    <source>
        <dbReference type="Pfam" id="PF13515"/>
    </source>
</evidence>
<dbReference type="Pfam" id="PF13515">
    <property type="entry name" value="FUSC_2"/>
    <property type="match status" value="1"/>
</dbReference>
<evidence type="ECO:0000256" key="1">
    <source>
        <dbReference type="ARBA" id="ARBA00004141"/>
    </source>
</evidence>
<dbReference type="Proteomes" id="UP000621454">
    <property type="component" value="Unassembled WGS sequence"/>
</dbReference>
<dbReference type="AlphaFoldDB" id="A0A916T923"/>
<evidence type="ECO:0000256" key="4">
    <source>
        <dbReference type="ARBA" id="ARBA00023136"/>
    </source>
</evidence>
<feature type="domain" description="Integral membrane bound transporter" evidence="6">
    <location>
        <begin position="242"/>
        <end position="367"/>
    </location>
</feature>
<feature type="transmembrane region" description="Helical" evidence="5">
    <location>
        <begin position="232"/>
        <end position="250"/>
    </location>
</feature>
<feature type="transmembrane region" description="Helical" evidence="5">
    <location>
        <begin position="324"/>
        <end position="345"/>
    </location>
</feature>
<dbReference type="RefSeq" id="WP_229742529.1">
    <property type="nucleotide sequence ID" value="NZ_BMGC01000016.1"/>
</dbReference>
<evidence type="ECO:0000256" key="5">
    <source>
        <dbReference type="SAM" id="Phobius"/>
    </source>
</evidence>
<accession>A0A916T923</accession>
<organism evidence="7 8">
    <name type="scientific">Gordonia jinhuaensis</name>
    <dbReference type="NCBI Taxonomy" id="1517702"/>
    <lineage>
        <taxon>Bacteria</taxon>
        <taxon>Bacillati</taxon>
        <taxon>Actinomycetota</taxon>
        <taxon>Actinomycetes</taxon>
        <taxon>Mycobacteriales</taxon>
        <taxon>Gordoniaceae</taxon>
        <taxon>Gordonia</taxon>
    </lineage>
</organism>
<comment type="subcellular location">
    <subcellularLocation>
        <location evidence="1">Membrane</location>
        <topology evidence="1">Multi-pass membrane protein</topology>
    </subcellularLocation>
</comment>
<proteinExistence type="predicted"/>
<keyword evidence="3 5" id="KW-1133">Transmembrane helix</keyword>
<name>A0A916T923_9ACTN</name>
<dbReference type="InterPro" id="IPR049453">
    <property type="entry name" value="Memb_transporter_dom"/>
</dbReference>
<dbReference type="EMBL" id="BMGC01000016">
    <property type="protein sequence ID" value="GGB34978.1"/>
    <property type="molecule type" value="Genomic_DNA"/>
</dbReference>
<protein>
    <submittedName>
        <fullName evidence="7">FUSC family protein</fullName>
    </submittedName>
</protein>
<feature type="transmembrane region" description="Helical" evidence="5">
    <location>
        <begin position="286"/>
        <end position="312"/>
    </location>
</feature>
<evidence type="ECO:0000256" key="2">
    <source>
        <dbReference type="ARBA" id="ARBA00022692"/>
    </source>
</evidence>
<keyword evidence="8" id="KW-1185">Reference proteome</keyword>
<keyword evidence="4 5" id="KW-0472">Membrane</keyword>
<feature type="transmembrane region" description="Helical" evidence="5">
    <location>
        <begin position="351"/>
        <end position="373"/>
    </location>
</feature>
<feature type="transmembrane region" description="Helical" evidence="5">
    <location>
        <begin position="96"/>
        <end position="118"/>
    </location>
</feature>
<evidence type="ECO:0000256" key="3">
    <source>
        <dbReference type="ARBA" id="ARBA00022989"/>
    </source>
</evidence>
<reference evidence="7" key="1">
    <citation type="journal article" date="2014" name="Int. J. Syst. Evol. Microbiol.">
        <title>Complete genome sequence of Corynebacterium casei LMG S-19264T (=DSM 44701T), isolated from a smear-ripened cheese.</title>
        <authorList>
            <consortium name="US DOE Joint Genome Institute (JGI-PGF)"/>
            <person name="Walter F."/>
            <person name="Albersmeier A."/>
            <person name="Kalinowski J."/>
            <person name="Ruckert C."/>
        </authorList>
    </citation>
    <scope>NUCLEOTIDE SEQUENCE</scope>
    <source>
        <strain evidence="7">CGMCC 1.12827</strain>
    </source>
</reference>
<feature type="transmembrane region" description="Helical" evidence="5">
    <location>
        <begin position="51"/>
        <end position="84"/>
    </location>
</feature>
<evidence type="ECO:0000313" key="8">
    <source>
        <dbReference type="Proteomes" id="UP000621454"/>
    </source>
</evidence>
<gene>
    <name evidence="7" type="ORF">GCM10011489_23780</name>
</gene>
<keyword evidence="2 5" id="KW-0812">Transmembrane</keyword>
<reference evidence="7" key="2">
    <citation type="submission" date="2020-09" db="EMBL/GenBank/DDBJ databases">
        <authorList>
            <person name="Sun Q."/>
            <person name="Zhou Y."/>
        </authorList>
    </citation>
    <scope>NUCLEOTIDE SEQUENCE</scope>
    <source>
        <strain evidence="7">CGMCC 1.12827</strain>
    </source>
</reference>
<feature type="transmembrane region" description="Helical" evidence="5">
    <location>
        <begin position="167"/>
        <end position="192"/>
    </location>
</feature>
<comment type="caution">
    <text evidence="7">The sequence shown here is derived from an EMBL/GenBank/DDBJ whole genome shotgun (WGS) entry which is preliminary data.</text>
</comment>